<dbReference type="AlphaFoldDB" id="A0A8K0EY25"/>
<protein>
    <submittedName>
        <fullName evidence="3">RRN3 protein</fullName>
    </submittedName>
</protein>
<proteinExistence type="inferred from homology"/>
<dbReference type="Pfam" id="PF05327">
    <property type="entry name" value="RRN3"/>
    <property type="match status" value="1"/>
</dbReference>
<evidence type="ECO:0000313" key="3">
    <source>
        <dbReference type="EMBL" id="CAH1273191.1"/>
    </source>
</evidence>
<feature type="region of interest" description="Disordered" evidence="2">
    <location>
        <begin position="596"/>
        <end position="654"/>
    </location>
</feature>
<evidence type="ECO:0000256" key="1">
    <source>
        <dbReference type="ARBA" id="ARBA00010098"/>
    </source>
</evidence>
<reference evidence="3" key="1">
    <citation type="submission" date="2022-01" db="EMBL/GenBank/DDBJ databases">
        <authorList>
            <person name="Braso-Vives M."/>
        </authorList>
    </citation>
    <scope>NUCLEOTIDE SEQUENCE</scope>
</reference>
<name>A0A8K0EY25_BRALA</name>
<feature type="compositionally biased region" description="Acidic residues" evidence="2">
    <location>
        <begin position="602"/>
        <end position="615"/>
    </location>
</feature>
<dbReference type="GO" id="GO:0006361">
    <property type="term" value="P:transcription initiation at RNA polymerase I promoter"/>
    <property type="evidence" value="ECO:0007669"/>
    <property type="project" value="InterPro"/>
</dbReference>
<gene>
    <name evidence="3" type="primary">RRN3</name>
    <name evidence="3" type="ORF">BLAG_LOCUS24603</name>
</gene>
<dbReference type="Proteomes" id="UP000838412">
    <property type="component" value="Chromosome 9"/>
</dbReference>
<keyword evidence="4" id="KW-1185">Reference proteome</keyword>
<sequence>MVTTRKNPEVFHNLTLDSFIRVWTDFAGFGRVLASECLCEMGDSMRGKEAIGVKSVRFGGEIVEVLKNYKRGQETEYHLLVHQLSDPDIKPQTLICWLKELKGCVAFLTKEFETLVGVILKISWANSEDEVVKEFLSFLGNLVSAQTFYLRACLKMLVKTLVPRVSNEVPLDEIKIEEYNRTFENAHSALQRVLHIVPLAPKFLAPVLADCFPYMKKDAFVQECYVRNLLQMTSYVPSLRLPILELIIDRMIRIDVHAPKHELEEDDEEEDAEVETMEHQDDTSILFEMDGIECSSGTTTDQQKAAPELAVTMETEKDKRMTHEMGDRLDVMMTVMLQFIKDSCVNKDTGELQAQPTIEMFRHLLTAFEKLLLPTHASCHVQFLVFYIASLRQDLADAFLNFCWRKVQSPNTPVILRQAAAAYMASFLARANFVPLSTVIACLDLLLPWIHRYIDDQDGSTRSYPDVNLHGTFYSVCQGVFYMFVFRHKQFVESKKGLNYIRGLNFDRVINCRLNPLKVCLPTIVNMFASITRMYQIVMCYTIMERNNRSVLPVVASSQGGPTDVTNLNPLDAFFPFDPYMLSRSKRFIQPLYQEWEGNNPDQDEANSEEDEDDFLQGAMSPGTPHMGTTPGSIPELPGFRKRRRTDSSCLSPP</sequence>
<comment type="similarity">
    <text evidence="1">Belongs to the RRN3 family.</text>
</comment>
<dbReference type="InterPro" id="IPR016024">
    <property type="entry name" value="ARM-type_fold"/>
</dbReference>
<evidence type="ECO:0000256" key="2">
    <source>
        <dbReference type="SAM" id="MobiDB-lite"/>
    </source>
</evidence>
<evidence type="ECO:0000313" key="4">
    <source>
        <dbReference type="Proteomes" id="UP000838412"/>
    </source>
</evidence>
<dbReference type="OrthoDB" id="26970at2759"/>
<dbReference type="GO" id="GO:0005634">
    <property type="term" value="C:nucleus"/>
    <property type="evidence" value="ECO:0007669"/>
    <property type="project" value="TreeGrafter"/>
</dbReference>
<dbReference type="PANTHER" id="PTHR12790">
    <property type="entry name" value="TRANSCRIPTION INITIATION FACTOR IA RRN3"/>
    <property type="match status" value="1"/>
</dbReference>
<dbReference type="InterPro" id="IPR007991">
    <property type="entry name" value="RNA_pol_I_trans_ini_fac_RRN3"/>
</dbReference>
<dbReference type="EMBL" id="OV696694">
    <property type="protein sequence ID" value="CAH1273191.1"/>
    <property type="molecule type" value="Genomic_DNA"/>
</dbReference>
<dbReference type="GO" id="GO:0001042">
    <property type="term" value="F:RNA polymerase I core binding"/>
    <property type="evidence" value="ECO:0007669"/>
    <property type="project" value="TreeGrafter"/>
</dbReference>
<accession>A0A8K0EY25</accession>
<dbReference type="GO" id="GO:0001181">
    <property type="term" value="F:RNA polymerase I general transcription initiation factor activity"/>
    <property type="evidence" value="ECO:0007669"/>
    <property type="project" value="InterPro"/>
</dbReference>
<dbReference type="SUPFAM" id="SSF48371">
    <property type="entry name" value="ARM repeat"/>
    <property type="match status" value="1"/>
</dbReference>
<organism evidence="3 4">
    <name type="scientific">Branchiostoma lanceolatum</name>
    <name type="common">Common lancelet</name>
    <name type="synonym">Amphioxus lanceolatum</name>
    <dbReference type="NCBI Taxonomy" id="7740"/>
    <lineage>
        <taxon>Eukaryota</taxon>
        <taxon>Metazoa</taxon>
        <taxon>Chordata</taxon>
        <taxon>Cephalochordata</taxon>
        <taxon>Leptocardii</taxon>
        <taxon>Amphioxiformes</taxon>
        <taxon>Branchiostomatidae</taxon>
        <taxon>Branchiostoma</taxon>
    </lineage>
</organism>
<dbReference type="PANTHER" id="PTHR12790:SF0">
    <property type="entry name" value="RNA POLYMERASE I-SPECIFIC TRANSCRIPTION INITIATION FACTOR RRN3-RELATED"/>
    <property type="match status" value="1"/>
</dbReference>